<evidence type="ECO:0000256" key="7">
    <source>
        <dbReference type="RuleBase" id="RU910716"/>
    </source>
</evidence>
<feature type="transmembrane region" description="Helical" evidence="7">
    <location>
        <begin position="260"/>
        <end position="278"/>
    </location>
</feature>
<comment type="subcellular location">
    <subcellularLocation>
        <location evidence="1">Cell membrane</location>
        <topology evidence="1">Multi-pass membrane protein</topology>
    </subcellularLocation>
    <subcellularLocation>
        <location evidence="7">Membrane</location>
        <topology evidence="7">Multi-pass membrane protein</topology>
    </subcellularLocation>
</comment>
<evidence type="ECO:0000313" key="10">
    <source>
        <dbReference type="RefSeq" id="XP_030637455.1"/>
    </source>
</evidence>
<feature type="transmembrane region" description="Helical" evidence="7">
    <location>
        <begin position="229"/>
        <end position="248"/>
    </location>
</feature>
<dbReference type="OrthoDB" id="6348184at2759"/>
<feature type="compositionally biased region" description="Basic and acidic residues" evidence="8">
    <location>
        <begin position="484"/>
        <end position="495"/>
    </location>
</feature>
<feature type="region of interest" description="Disordered" evidence="8">
    <location>
        <begin position="484"/>
        <end position="649"/>
    </location>
</feature>
<keyword evidence="6 7" id="KW-0472">Membrane</keyword>
<feature type="transmembrane region" description="Helical" evidence="7">
    <location>
        <begin position="26"/>
        <end position="52"/>
    </location>
</feature>
<dbReference type="RefSeq" id="XP_030637455.1">
    <property type="nucleotide sequence ID" value="XM_030781595.1"/>
</dbReference>
<evidence type="ECO:0000256" key="6">
    <source>
        <dbReference type="ARBA" id="ARBA00023136"/>
    </source>
</evidence>
<dbReference type="InterPro" id="IPR018629">
    <property type="entry name" value="XK-rel"/>
</dbReference>
<sequence>MINGGLSVAKMPVVSRRACWTACCQVLLLAASALVVLAERLALIWCIVFYVWNEQMLWAGLSVAMLLPGTVVQVLSYRWYRSDGEQRRCHLALTHVLHLGLFHRFWNCMALVWSTRGSSGEQVAVVMMRQAEVCALRLLEGFLLTLPQTLLQSYIFITTHAHLDSPVALCCGVCVLSLSWALVLFSRVCVLMRPGHVPIPPAALLCQLLWRAGMLSARVASLVFFARAYGYWVCAVTGLHWLLAVFWLASQRADVCVGQWCWRLSNGILGAVHVFVFLNVKEGPSRFRMAAFYAVMLLENAVLMLASSDVITEASWDSLTIPTTALCSFLMGLTCVVLYYRFLHPKSTEISLGVCRAAQSGSVCLDQAGSSFSLGDKSLPFPSQTSQSLSTIPASLPLPSSVGSQSLPGMPGCTDRLGGDCRHHHWLLVRLALKTGNPAKIHQAYGSGGMALMLREESDSALKDVAMGDVDISALGSKEDTLAPLSDCKEEFESVREDDDEEDESLAMVSPLESPASECKRSSPEGKSVFGDSPEPTFCPTESSSTTLYFSADPQSPGSTSNPRSDRDPVFSFGSGSGSGSGLETLAELSPISSEGGPHRGFLSRAEPRYTSTPRLDGQGLPEPSAPHLSGPRRQLVLSRRGVEEDRGF</sequence>
<keyword evidence="3" id="KW-1003">Cell membrane</keyword>
<evidence type="ECO:0000256" key="3">
    <source>
        <dbReference type="ARBA" id="ARBA00022475"/>
    </source>
</evidence>
<protein>
    <recommendedName>
        <fullName evidence="7">XK-related protein</fullName>
    </recommendedName>
</protein>
<evidence type="ECO:0000256" key="5">
    <source>
        <dbReference type="ARBA" id="ARBA00022989"/>
    </source>
</evidence>
<feature type="compositionally biased region" description="Acidic residues" evidence="8">
    <location>
        <begin position="496"/>
        <end position="505"/>
    </location>
</feature>
<gene>
    <name evidence="10" type="primary">xkr5a</name>
</gene>
<feature type="transmembrane region" description="Helical" evidence="7">
    <location>
        <begin position="319"/>
        <end position="340"/>
    </location>
</feature>
<evidence type="ECO:0000256" key="1">
    <source>
        <dbReference type="ARBA" id="ARBA00004651"/>
    </source>
</evidence>
<keyword evidence="9" id="KW-1185">Reference proteome</keyword>
<dbReference type="InterPro" id="IPR050895">
    <property type="entry name" value="XK-related_scramblase"/>
</dbReference>
<dbReference type="PANTHER" id="PTHR16024">
    <property type="entry name" value="XK-RELATED PROTEIN"/>
    <property type="match status" value="1"/>
</dbReference>
<feature type="transmembrane region" description="Helical" evidence="7">
    <location>
        <begin position="290"/>
        <end position="307"/>
    </location>
</feature>
<organism evidence="9 10">
    <name type="scientific">Chanos chanos</name>
    <name type="common">Milkfish</name>
    <name type="synonym">Mugil chanos</name>
    <dbReference type="NCBI Taxonomy" id="29144"/>
    <lineage>
        <taxon>Eukaryota</taxon>
        <taxon>Metazoa</taxon>
        <taxon>Chordata</taxon>
        <taxon>Craniata</taxon>
        <taxon>Vertebrata</taxon>
        <taxon>Euteleostomi</taxon>
        <taxon>Actinopterygii</taxon>
        <taxon>Neopterygii</taxon>
        <taxon>Teleostei</taxon>
        <taxon>Ostariophysi</taxon>
        <taxon>Gonorynchiformes</taxon>
        <taxon>Chanidae</taxon>
        <taxon>Chanos</taxon>
    </lineage>
</organism>
<feature type="compositionally biased region" description="Polar residues" evidence="8">
    <location>
        <begin position="540"/>
        <end position="563"/>
    </location>
</feature>
<evidence type="ECO:0000313" key="9">
    <source>
        <dbReference type="Proteomes" id="UP000504632"/>
    </source>
</evidence>
<feature type="transmembrane region" description="Helical" evidence="7">
    <location>
        <begin position="58"/>
        <end position="77"/>
    </location>
</feature>
<dbReference type="AlphaFoldDB" id="A0A6J2VWM5"/>
<keyword evidence="4 7" id="KW-0812">Transmembrane</keyword>
<dbReference type="PANTHER" id="PTHR16024:SF15">
    <property type="entry name" value="XK-RELATED PROTEIN 5"/>
    <property type="match status" value="1"/>
</dbReference>
<name>A0A6J2VWM5_CHACN</name>
<keyword evidence="5 7" id="KW-1133">Transmembrane helix</keyword>
<dbReference type="GO" id="GO:0005886">
    <property type="term" value="C:plasma membrane"/>
    <property type="evidence" value="ECO:0007669"/>
    <property type="project" value="UniProtKB-SubCell"/>
</dbReference>
<reference evidence="10" key="1">
    <citation type="submission" date="2025-08" db="UniProtKB">
        <authorList>
            <consortium name="RefSeq"/>
        </authorList>
    </citation>
    <scope>IDENTIFICATION</scope>
</reference>
<accession>A0A6J2VWM5</accession>
<proteinExistence type="inferred from homology"/>
<comment type="similarity">
    <text evidence="2 7">Belongs to the XK family.</text>
</comment>
<evidence type="ECO:0000256" key="2">
    <source>
        <dbReference type="ARBA" id="ARBA00008789"/>
    </source>
</evidence>
<evidence type="ECO:0000256" key="4">
    <source>
        <dbReference type="ARBA" id="ARBA00022692"/>
    </source>
</evidence>
<dbReference type="Proteomes" id="UP000504632">
    <property type="component" value="Chromosome 8"/>
</dbReference>
<feature type="transmembrane region" description="Helical" evidence="7">
    <location>
        <begin position="166"/>
        <end position="190"/>
    </location>
</feature>
<evidence type="ECO:0000256" key="8">
    <source>
        <dbReference type="SAM" id="MobiDB-lite"/>
    </source>
</evidence>
<dbReference type="Pfam" id="PF09815">
    <property type="entry name" value="XK-related"/>
    <property type="match status" value="1"/>
</dbReference>
<dbReference type="CTD" id="497102"/>
<dbReference type="InParanoid" id="A0A6J2VWM5"/>
<dbReference type="GeneID" id="115818263"/>